<organism evidence="8 9">
    <name type="scientific">Fuscibacter oryzae</name>
    <dbReference type="NCBI Taxonomy" id="2803939"/>
    <lineage>
        <taxon>Bacteria</taxon>
        <taxon>Pseudomonadati</taxon>
        <taxon>Pseudomonadota</taxon>
        <taxon>Alphaproteobacteria</taxon>
        <taxon>Rhodobacterales</taxon>
        <taxon>Paracoccaceae</taxon>
        <taxon>Fuscibacter</taxon>
    </lineage>
</organism>
<keyword evidence="9" id="KW-1185">Reference proteome</keyword>
<dbReference type="InterPro" id="IPR012132">
    <property type="entry name" value="GMC_OxRdtase"/>
</dbReference>
<evidence type="ECO:0000256" key="2">
    <source>
        <dbReference type="ARBA" id="ARBA00010790"/>
    </source>
</evidence>
<dbReference type="Gene3D" id="3.30.410.40">
    <property type="match status" value="1"/>
</dbReference>
<feature type="binding site" evidence="5">
    <location>
        <position position="338"/>
    </location>
    <ligand>
        <name>substrate</name>
    </ligand>
</feature>
<feature type="binding site" evidence="5">
    <location>
        <position position="227"/>
    </location>
    <ligand>
        <name>FAD</name>
        <dbReference type="ChEBI" id="CHEBI:57692"/>
    </ligand>
</feature>
<accession>A0A8J7SU79</accession>
<evidence type="ECO:0000259" key="6">
    <source>
        <dbReference type="Pfam" id="PF00732"/>
    </source>
</evidence>
<dbReference type="PANTHER" id="PTHR11552">
    <property type="entry name" value="GLUCOSE-METHANOL-CHOLINE GMC OXIDOREDUCTASE"/>
    <property type="match status" value="1"/>
</dbReference>
<feature type="domain" description="Glucose-methanol-choline oxidoreductase N-terminal" evidence="6">
    <location>
        <begin position="3"/>
        <end position="303"/>
    </location>
</feature>
<dbReference type="RefSeq" id="WP_202662589.1">
    <property type="nucleotide sequence ID" value="NZ_JAESVP010000013.1"/>
</dbReference>
<feature type="domain" description="Glucose-methanol-choline oxidoreductase C-terminal" evidence="7">
    <location>
        <begin position="371"/>
        <end position="553"/>
    </location>
</feature>
<evidence type="ECO:0000256" key="3">
    <source>
        <dbReference type="ARBA" id="ARBA00022630"/>
    </source>
</evidence>
<reference evidence="8" key="1">
    <citation type="submission" date="2021-01" db="EMBL/GenBank/DDBJ databases">
        <title>Genome seq and assembly of Tabrizicola sp. KVB23.</title>
        <authorList>
            <person name="Chhetri G."/>
        </authorList>
    </citation>
    <scope>NUCLEOTIDE SEQUENCE</scope>
    <source>
        <strain evidence="8">KVB23</strain>
    </source>
</reference>
<dbReference type="EMBL" id="JAESVP010000013">
    <property type="protein sequence ID" value="MBL4930021.1"/>
    <property type="molecule type" value="Genomic_DNA"/>
</dbReference>
<evidence type="ECO:0000256" key="1">
    <source>
        <dbReference type="ARBA" id="ARBA00001974"/>
    </source>
</evidence>
<dbReference type="SUPFAM" id="SSF51905">
    <property type="entry name" value="FAD/NAD(P)-binding domain"/>
    <property type="match status" value="1"/>
</dbReference>
<feature type="binding site" evidence="5">
    <location>
        <position position="90"/>
    </location>
    <ligand>
        <name>FAD</name>
        <dbReference type="ChEBI" id="CHEBI:57692"/>
    </ligand>
</feature>
<dbReference type="AlphaFoldDB" id="A0A8J7SU79"/>
<dbReference type="InterPro" id="IPR000172">
    <property type="entry name" value="GMC_OxRdtase_N"/>
</dbReference>
<comment type="cofactor">
    <cofactor evidence="1 5">
        <name>FAD</name>
        <dbReference type="ChEBI" id="CHEBI:57692"/>
    </cofactor>
</comment>
<keyword evidence="4 5" id="KW-0274">FAD</keyword>
<sequence length="563" mass="61923">MIYDYVIVGGGSAGATLAARLSENPAKQVALLEAGPDTPPDAVPDVISDSYPGLSYFDPAYHWSALRVYARNPRSNSETIPPTRLEQARVMGGGSSINGQFAVRGLPADYDEWEAKGIKGWGWEDMLPYFKKLERDQDFDGPLHGKTGPMPIRRVFPKDWAGFTRSVMDVVADDYAYQDDYNAAPGDGSFPLPLANENDRRVSTATGYLTREARARSNLHIFANTQVEALEIDGRRITGVRAHTGDKPAEIWSAREVILSSGALHTPAILLRAGIGPAADLRAKGIPVIADLPGVGQNLMDHPHLAVGAHFKKSARLRPGQRRHIFLGVRYSSGYEGCTPSDMLLMPVNRAGWHPLGRTMGALNVCVNKSYSRGNVTLKSGDWRDEPVVNLNLGGDDRDLMRLVDGFERLYRIMEDPRVKAHVNTWFLAGYTEEARSLSVKKLSNYVKTGTAALLFDYAPFFRETLLRHKFGTQDRMHAMMQNRDLIVDWAKASVWSGWHVSCSCPMGADDDPMAVLDNQCRVRGVEGLRVVDASTMPTVIAANTNITTIAIAEKAADLILNS</sequence>
<dbReference type="Gene3D" id="3.50.50.60">
    <property type="entry name" value="FAD/NAD(P)-binding domain"/>
    <property type="match status" value="2"/>
</dbReference>
<dbReference type="GO" id="GO:0050660">
    <property type="term" value="F:flavin adenine dinucleotide binding"/>
    <property type="evidence" value="ECO:0007669"/>
    <property type="project" value="InterPro"/>
</dbReference>
<feature type="binding site" evidence="5">
    <location>
        <begin position="499"/>
        <end position="500"/>
    </location>
    <ligand>
        <name>FAD</name>
        <dbReference type="ChEBI" id="CHEBI:57692"/>
    </ligand>
</feature>
<dbReference type="PANTHER" id="PTHR11552:SF147">
    <property type="entry name" value="CHOLINE DEHYDROGENASE, MITOCHONDRIAL"/>
    <property type="match status" value="1"/>
</dbReference>
<name>A0A8J7SU79_9RHOB</name>
<dbReference type="InterPro" id="IPR007867">
    <property type="entry name" value="GMC_OxRtase_C"/>
</dbReference>
<proteinExistence type="inferred from homology"/>
<dbReference type="Pfam" id="PF05199">
    <property type="entry name" value="GMC_oxred_C"/>
    <property type="match status" value="1"/>
</dbReference>
<comment type="caution">
    <text evidence="8">The sequence shown here is derived from an EMBL/GenBank/DDBJ whole genome shotgun (WGS) entry which is preliminary data.</text>
</comment>
<dbReference type="InterPro" id="IPR036188">
    <property type="entry name" value="FAD/NAD-bd_sf"/>
</dbReference>
<evidence type="ECO:0000313" key="9">
    <source>
        <dbReference type="Proteomes" id="UP000619033"/>
    </source>
</evidence>
<evidence type="ECO:0000256" key="4">
    <source>
        <dbReference type="ARBA" id="ARBA00022827"/>
    </source>
</evidence>
<dbReference type="SUPFAM" id="SSF54373">
    <property type="entry name" value="FAD-linked reductases, C-terminal domain"/>
    <property type="match status" value="1"/>
</dbReference>
<evidence type="ECO:0000259" key="7">
    <source>
        <dbReference type="Pfam" id="PF05199"/>
    </source>
</evidence>
<dbReference type="Proteomes" id="UP000619033">
    <property type="component" value="Unassembled WGS sequence"/>
</dbReference>
<dbReference type="PIRSF" id="PIRSF000137">
    <property type="entry name" value="Alcohol_oxidase"/>
    <property type="match status" value="1"/>
</dbReference>
<protein>
    <submittedName>
        <fullName evidence="8">GMC family oxidoreductase N-terminal domain-containing protein</fullName>
    </submittedName>
</protein>
<evidence type="ECO:0000256" key="5">
    <source>
        <dbReference type="PIRSR" id="PIRSR000137-2"/>
    </source>
</evidence>
<dbReference type="Pfam" id="PF00732">
    <property type="entry name" value="GMC_oxred_N"/>
    <property type="match status" value="1"/>
</dbReference>
<comment type="similarity">
    <text evidence="2">Belongs to the GMC oxidoreductase family.</text>
</comment>
<gene>
    <name evidence="8" type="ORF">JI744_18130</name>
</gene>
<keyword evidence="3" id="KW-0285">Flavoprotein</keyword>
<dbReference type="GO" id="GO:0016614">
    <property type="term" value="F:oxidoreductase activity, acting on CH-OH group of donors"/>
    <property type="evidence" value="ECO:0007669"/>
    <property type="project" value="InterPro"/>
</dbReference>
<evidence type="ECO:0000313" key="8">
    <source>
        <dbReference type="EMBL" id="MBL4930021.1"/>
    </source>
</evidence>